<keyword evidence="3 5" id="KW-1133">Transmembrane helix</keyword>
<dbReference type="SUPFAM" id="SSF161084">
    <property type="entry name" value="MAPEG domain-like"/>
    <property type="match status" value="1"/>
</dbReference>
<evidence type="ECO:0000256" key="3">
    <source>
        <dbReference type="ARBA" id="ARBA00022989"/>
    </source>
</evidence>
<comment type="subcellular location">
    <subcellularLocation>
        <location evidence="1">Membrane</location>
    </subcellularLocation>
</comment>
<name>A0A1Q9AVQ3_9HYPH</name>
<dbReference type="PANTHER" id="PTHR35371">
    <property type="entry name" value="INNER MEMBRANE PROTEIN"/>
    <property type="match status" value="1"/>
</dbReference>
<dbReference type="Gene3D" id="1.20.120.550">
    <property type="entry name" value="Membrane associated eicosanoid/glutathione metabolism-like domain"/>
    <property type="match status" value="1"/>
</dbReference>
<comment type="caution">
    <text evidence="6">The sequence shown here is derived from an EMBL/GenBank/DDBJ whole genome shotgun (WGS) entry which is preliminary data.</text>
</comment>
<keyword evidence="4 5" id="KW-0472">Membrane</keyword>
<dbReference type="OrthoDB" id="7743618at2"/>
<dbReference type="Pfam" id="PF01124">
    <property type="entry name" value="MAPEG"/>
    <property type="match status" value="1"/>
</dbReference>
<evidence type="ECO:0000313" key="6">
    <source>
        <dbReference type="EMBL" id="OLP59537.1"/>
    </source>
</evidence>
<dbReference type="GO" id="GO:0016020">
    <property type="term" value="C:membrane"/>
    <property type="evidence" value="ECO:0007669"/>
    <property type="project" value="UniProtKB-SubCell"/>
</dbReference>
<evidence type="ECO:0000256" key="4">
    <source>
        <dbReference type="ARBA" id="ARBA00023136"/>
    </source>
</evidence>
<organism evidence="6 7">
    <name type="scientific">Xaviernesmea oryzae</name>
    <dbReference type="NCBI Taxonomy" id="464029"/>
    <lineage>
        <taxon>Bacteria</taxon>
        <taxon>Pseudomonadati</taxon>
        <taxon>Pseudomonadota</taxon>
        <taxon>Alphaproteobacteria</taxon>
        <taxon>Hyphomicrobiales</taxon>
        <taxon>Rhizobiaceae</taxon>
        <taxon>Rhizobium/Agrobacterium group</taxon>
        <taxon>Xaviernesmea</taxon>
    </lineage>
</organism>
<sequence length="137" mass="15393">MDPMMFDASPFPALIAWSVVLLFIHIGLQSVIATRELGSTWNAGPRDDEKKPKGKFAGRAERASLNFRETYPAFIALALVQMFTGDPTDWGFYGGLVWFLCRIVYVPLYLFGIPYIRSLVWLGSVAGLVIMAFHLIF</sequence>
<accession>A0A1Q9AVQ3</accession>
<evidence type="ECO:0008006" key="8">
    <source>
        <dbReference type="Google" id="ProtNLM"/>
    </source>
</evidence>
<dbReference type="InterPro" id="IPR001129">
    <property type="entry name" value="Membr-assoc_MAPEG"/>
</dbReference>
<dbReference type="Proteomes" id="UP000186364">
    <property type="component" value="Unassembled WGS sequence"/>
</dbReference>
<dbReference type="InterPro" id="IPR023352">
    <property type="entry name" value="MAPEG-like_dom_sf"/>
</dbReference>
<reference evidence="6 7" key="1">
    <citation type="submission" date="2016-09" db="EMBL/GenBank/DDBJ databases">
        <title>Rhizobium sp. nov., a novel species isolated from the rice rhizosphere.</title>
        <authorList>
            <person name="Zhao J."/>
            <person name="Zhang X."/>
        </authorList>
    </citation>
    <scope>NUCLEOTIDE SEQUENCE [LARGE SCALE GENOMIC DNA]</scope>
    <source>
        <strain evidence="6 7">1.7048</strain>
    </source>
</reference>
<keyword evidence="7" id="KW-1185">Reference proteome</keyword>
<dbReference type="RefSeq" id="WP_075628094.1">
    <property type="nucleotide sequence ID" value="NZ_FOAM01000020.1"/>
</dbReference>
<feature type="transmembrane region" description="Helical" evidence="5">
    <location>
        <begin position="118"/>
        <end position="136"/>
    </location>
</feature>
<keyword evidence="2 5" id="KW-0812">Transmembrane</keyword>
<evidence type="ECO:0000256" key="2">
    <source>
        <dbReference type="ARBA" id="ARBA00022692"/>
    </source>
</evidence>
<evidence type="ECO:0000256" key="5">
    <source>
        <dbReference type="SAM" id="Phobius"/>
    </source>
</evidence>
<evidence type="ECO:0000313" key="7">
    <source>
        <dbReference type="Proteomes" id="UP000186364"/>
    </source>
</evidence>
<dbReference type="EMBL" id="MKIP01000051">
    <property type="protein sequence ID" value="OLP59537.1"/>
    <property type="molecule type" value="Genomic_DNA"/>
</dbReference>
<gene>
    <name evidence="6" type="ORF">BJF93_20170</name>
</gene>
<protein>
    <recommendedName>
        <fullName evidence="8">MAPEG family protein</fullName>
    </recommendedName>
</protein>
<dbReference type="PANTHER" id="PTHR35371:SF1">
    <property type="entry name" value="BLR7753 PROTEIN"/>
    <property type="match status" value="1"/>
</dbReference>
<dbReference type="AlphaFoldDB" id="A0A1Q9AVQ3"/>
<evidence type="ECO:0000256" key="1">
    <source>
        <dbReference type="ARBA" id="ARBA00004370"/>
    </source>
</evidence>
<proteinExistence type="predicted"/>
<feature type="transmembrane region" description="Helical" evidence="5">
    <location>
        <begin position="90"/>
        <end position="111"/>
    </location>
</feature>